<dbReference type="Proteomes" id="UP001206126">
    <property type="component" value="Unassembled WGS sequence"/>
</dbReference>
<dbReference type="InterPro" id="IPR023606">
    <property type="entry name" value="CoA-Trfase_III_dom_1_sf"/>
</dbReference>
<dbReference type="InterPro" id="IPR003673">
    <property type="entry name" value="CoA-Trfase_fam_III"/>
</dbReference>
<keyword evidence="3" id="KW-1185">Reference proteome</keyword>
<accession>A0ABT2DFC3</accession>
<dbReference type="Pfam" id="PF02515">
    <property type="entry name" value="CoA_transf_3"/>
    <property type="match status" value="1"/>
</dbReference>
<keyword evidence="1 2" id="KW-0808">Transferase</keyword>
<dbReference type="GO" id="GO:0016740">
    <property type="term" value="F:transferase activity"/>
    <property type="evidence" value="ECO:0007669"/>
    <property type="project" value="UniProtKB-KW"/>
</dbReference>
<organism evidence="2 3">
    <name type="scientific">Massilia agilis</name>
    <dbReference type="NCBI Taxonomy" id="1811226"/>
    <lineage>
        <taxon>Bacteria</taxon>
        <taxon>Pseudomonadati</taxon>
        <taxon>Pseudomonadota</taxon>
        <taxon>Betaproteobacteria</taxon>
        <taxon>Burkholderiales</taxon>
        <taxon>Oxalobacteraceae</taxon>
        <taxon>Telluria group</taxon>
        <taxon>Massilia</taxon>
    </lineage>
</organism>
<dbReference type="RefSeq" id="WP_258823722.1">
    <property type="nucleotide sequence ID" value="NZ_JANUHB010000004.1"/>
</dbReference>
<dbReference type="InterPro" id="IPR044855">
    <property type="entry name" value="CoA-Trfase_III_dom3_sf"/>
</dbReference>
<dbReference type="PANTHER" id="PTHR48207">
    <property type="entry name" value="SUCCINATE--HYDROXYMETHYLGLUTARATE COA-TRANSFERASE"/>
    <property type="match status" value="1"/>
</dbReference>
<dbReference type="InterPro" id="IPR050483">
    <property type="entry name" value="CoA-transferase_III_domain"/>
</dbReference>
<gene>
    <name evidence="2" type="ORF">NX774_18440</name>
</gene>
<dbReference type="PANTHER" id="PTHR48207:SF3">
    <property type="entry name" value="SUCCINATE--HYDROXYMETHYLGLUTARATE COA-TRANSFERASE"/>
    <property type="match status" value="1"/>
</dbReference>
<comment type="caution">
    <text evidence="2">The sequence shown here is derived from an EMBL/GenBank/DDBJ whole genome shotgun (WGS) entry which is preliminary data.</text>
</comment>
<dbReference type="Gene3D" id="3.40.50.10540">
    <property type="entry name" value="Crotonobetainyl-coa:carnitine coa-transferase, domain 1"/>
    <property type="match status" value="1"/>
</dbReference>
<evidence type="ECO:0000256" key="1">
    <source>
        <dbReference type="ARBA" id="ARBA00022679"/>
    </source>
</evidence>
<reference evidence="2 3" key="1">
    <citation type="submission" date="2022-08" db="EMBL/GenBank/DDBJ databases">
        <title>Reclassification of Massilia species as members of the genera Telluria, Duganella, Pseudoduganella, Mokoshia gen. nov. and Zemynaea gen. nov. using orthogonal and non-orthogonal genome-based approaches.</title>
        <authorList>
            <person name="Bowman J.P."/>
        </authorList>
    </citation>
    <scope>NUCLEOTIDE SEQUENCE [LARGE SCALE GENOMIC DNA]</scope>
    <source>
        <strain evidence="2 3">JCM 31605</strain>
    </source>
</reference>
<proteinExistence type="predicted"/>
<protein>
    <submittedName>
        <fullName evidence="2">CoA transferase</fullName>
    </submittedName>
</protein>
<dbReference type="SUPFAM" id="SSF89796">
    <property type="entry name" value="CoA-transferase family III (CaiB/BaiF)"/>
    <property type="match status" value="1"/>
</dbReference>
<evidence type="ECO:0000313" key="3">
    <source>
        <dbReference type="Proteomes" id="UP001206126"/>
    </source>
</evidence>
<sequence length="407" mass="43886">MPGALSHIKVLDLSRVLAGPWCGQLLADLGAEVIKVERPGVGDDTRGWGPPYLKDRSGAETKESAYFLSANRGKKSLTLDISTPEGQDIVKKLAAECDIVLENYKVGALAKYGLDQASLRAINPRLIYCSITGFGQDGPDAQRAGYDFMIQGMGGLMSITGQPDEVAGGGPVKVGVAVTDVMTGMYASVAVLAALAQREVSGAGQYIDLALFDVQVAMLANQASNYLVGNVVPGRLGNAHPNIVPYQAFATADGHLILAVGNDRQFNSFCQVAGHPEWGSNELFATNAMRVRHRVELIALLEPVLQERTTRQWLDQLEAVGVPCGPINTIAQVFEEPQARHRQLAVPLPHALHDAVASVANPIRMSDTPVAYDRAAPLLGEHTHEILQERLHLDREQIDRLQRQGVI</sequence>
<name>A0ABT2DFC3_9BURK</name>
<dbReference type="Gene3D" id="3.30.1540.10">
    <property type="entry name" value="formyl-coa transferase, domain 3"/>
    <property type="match status" value="1"/>
</dbReference>
<dbReference type="EMBL" id="JANUHB010000004">
    <property type="protein sequence ID" value="MCS0809906.1"/>
    <property type="molecule type" value="Genomic_DNA"/>
</dbReference>
<evidence type="ECO:0000313" key="2">
    <source>
        <dbReference type="EMBL" id="MCS0809906.1"/>
    </source>
</evidence>